<evidence type="ECO:0000256" key="6">
    <source>
        <dbReference type="ARBA" id="ARBA00022729"/>
    </source>
</evidence>
<evidence type="ECO:0000256" key="1">
    <source>
        <dbReference type="ARBA" id="ARBA00001231"/>
    </source>
</evidence>
<gene>
    <name evidence="15" type="ORF">KGF57_001483</name>
</gene>
<evidence type="ECO:0000256" key="9">
    <source>
        <dbReference type="ARBA" id="ARBA00023295"/>
    </source>
</evidence>
<dbReference type="InterPro" id="IPR023393">
    <property type="entry name" value="START-like_dom_sf"/>
</dbReference>
<dbReference type="GeneID" id="76149542"/>
<evidence type="ECO:0000259" key="14">
    <source>
        <dbReference type="Pfam" id="PF14845"/>
    </source>
</evidence>
<comment type="similarity">
    <text evidence="2">Belongs to the glycosyl hydrolase 20 family.</text>
</comment>
<dbReference type="AlphaFoldDB" id="A0AAD5BGU0"/>
<comment type="function">
    <text evidence="10">Required for the function of coenzyme Q in the respiratory chain. May serve as a chaperone or may be involved in the transport of Q6 from its site of synthesis to the catalytic sites of the respiratory complexes.</text>
</comment>
<evidence type="ECO:0000256" key="2">
    <source>
        <dbReference type="ARBA" id="ARBA00006285"/>
    </source>
</evidence>
<dbReference type="GO" id="GO:0016020">
    <property type="term" value="C:membrane"/>
    <property type="evidence" value="ECO:0007669"/>
    <property type="project" value="TreeGrafter"/>
</dbReference>
<accession>A0AAD5BGU0</accession>
<keyword evidence="9" id="KW-0326">Glycosidase</keyword>
<evidence type="ECO:0000256" key="4">
    <source>
        <dbReference type="ARBA" id="ARBA00011814"/>
    </source>
</evidence>
<dbReference type="InterPro" id="IPR015883">
    <property type="entry name" value="Glyco_hydro_20_cat"/>
</dbReference>
<keyword evidence="16" id="KW-1185">Reference proteome</keyword>
<evidence type="ECO:0000313" key="16">
    <source>
        <dbReference type="Proteomes" id="UP001204833"/>
    </source>
</evidence>
<feature type="active site" description="Proton donor" evidence="11">
    <location>
        <position position="423"/>
    </location>
</feature>
<comment type="catalytic activity">
    <reaction evidence="1">
        <text>Hydrolysis of terminal non-reducing N-acetyl-D-hexosamine residues in N-acetyl-beta-D-hexosaminides.</text>
        <dbReference type="EC" id="3.2.1.52"/>
    </reaction>
</comment>
<feature type="domain" description="Beta-hexosaminidase eukaryotic type N-terminal" evidence="14">
    <location>
        <begin position="152"/>
        <end position="243"/>
    </location>
</feature>
<evidence type="ECO:0000256" key="11">
    <source>
        <dbReference type="PIRSR" id="PIRSR625705-1"/>
    </source>
</evidence>
<dbReference type="RefSeq" id="XP_051609987.1">
    <property type="nucleotide sequence ID" value="XM_051750693.1"/>
</dbReference>
<dbReference type="Pfam" id="PF03364">
    <property type="entry name" value="Polyketide_cyc"/>
    <property type="match status" value="1"/>
</dbReference>
<evidence type="ECO:0000256" key="3">
    <source>
        <dbReference type="ARBA" id="ARBA00006885"/>
    </source>
</evidence>
<comment type="caution">
    <text evidence="15">The sequence shown here is derived from an EMBL/GenBank/DDBJ whole genome shotgun (WGS) entry which is preliminary data.</text>
</comment>
<evidence type="ECO:0000256" key="8">
    <source>
        <dbReference type="ARBA" id="ARBA00023180"/>
    </source>
</evidence>
<dbReference type="Pfam" id="PF00728">
    <property type="entry name" value="Glyco_hydro_20"/>
    <property type="match status" value="1"/>
</dbReference>
<dbReference type="EMBL" id="JAIHNG010000068">
    <property type="protein sequence ID" value="KAI5962038.1"/>
    <property type="molecule type" value="Genomic_DNA"/>
</dbReference>
<dbReference type="PANTHER" id="PTHR22600">
    <property type="entry name" value="BETA-HEXOSAMINIDASE"/>
    <property type="match status" value="1"/>
</dbReference>
<protein>
    <recommendedName>
        <fullName evidence="5">beta-N-acetylhexosaminidase</fullName>
        <ecNumber evidence="5">3.2.1.52</ecNumber>
    </recommendedName>
</protein>
<evidence type="ECO:0000256" key="10">
    <source>
        <dbReference type="ARBA" id="ARBA00024947"/>
    </source>
</evidence>
<name>A0AAD5BGU0_9ASCO</name>
<dbReference type="GO" id="GO:0016231">
    <property type="term" value="F:beta-N-acetylglucosaminidase activity"/>
    <property type="evidence" value="ECO:0007669"/>
    <property type="project" value="TreeGrafter"/>
</dbReference>
<dbReference type="Proteomes" id="UP001204833">
    <property type="component" value="Unassembled WGS sequence"/>
</dbReference>
<comment type="similarity">
    <text evidence="3">Belongs to the COQ10 family.</text>
</comment>
<feature type="domain" description="Glycoside hydrolase family 20 catalytic" evidence="12">
    <location>
        <begin position="265"/>
        <end position="605"/>
    </location>
</feature>
<dbReference type="Gene3D" id="3.20.20.80">
    <property type="entry name" value="Glycosidases"/>
    <property type="match status" value="1"/>
</dbReference>
<feature type="domain" description="Coenzyme Q-binding protein COQ10 START" evidence="13">
    <location>
        <begin position="30"/>
        <end position="138"/>
    </location>
</feature>
<dbReference type="CDD" id="cd07813">
    <property type="entry name" value="COQ10p_like"/>
    <property type="match status" value="1"/>
</dbReference>
<keyword evidence="8" id="KW-0325">Glycoprotein</keyword>
<evidence type="ECO:0000313" key="15">
    <source>
        <dbReference type="EMBL" id="KAI5962038.1"/>
    </source>
</evidence>
<evidence type="ECO:0000259" key="12">
    <source>
        <dbReference type="Pfam" id="PF00728"/>
    </source>
</evidence>
<evidence type="ECO:0000256" key="7">
    <source>
        <dbReference type="ARBA" id="ARBA00022801"/>
    </source>
</evidence>
<dbReference type="GO" id="GO:0030203">
    <property type="term" value="P:glycosaminoglycan metabolic process"/>
    <property type="evidence" value="ECO:0007669"/>
    <property type="project" value="TreeGrafter"/>
</dbReference>
<keyword evidence="7" id="KW-0378">Hydrolase</keyword>
<dbReference type="Gene3D" id="3.30.530.20">
    <property type="match status" value="1"/>
</dbReference>
<dbReference type="InterPro" id="IPR044996">
    <property type="entry name" value="COQ10-like"/>
</dbReference>
<dbReference type="InterPro" id="IPR029019">
    <property type="entry name" value="HEX_eukaryotic_N"/>
</dbReference>
<dbReference type="FunFam" id="3.20.20.80:FF:000063">
    <property type="entry name" value="Beta-hexosaminidase"/>
    <property type="match status" value="1"/>
</dbReference>
<evidence type="ECO:0000256" key="5">
    <source>
        <dbReference type="ARBA" id="ARBA00012663"/>
    </source>
</evidence>
<dbReference type="EC" id="3.2.1.52" evidence="5"/>
<dbReference type="Gene3D" id="3.30.379.10">
    <property type="entry name" value="Chitobiase/beta-hexosaminidase domain 2-like"/>
    <property type="match status" value="1"/>
</dbReference>
<evidence type="ECO:0000259" key="13">
    <source>
        <dbReference type="Pfam" id="PF03364"/>
    </source>
</evidence>
<dbReference type="InterPro" id="IPR005031">
    <property type="entry name" value="COQ10_START"/>
</dbReference>
<comment type="subunit">
    <text evidence="4">Interacts with coenzyme Q.</text>
</comment>
<dbReference type="PANTHER" id="PTHR22600:SF26">
    <property type="entry name" value="BETA-N-ACETYLHEXOSAMINIDASE"/>
    <property type="match status" value="1"/>
</dbReference>
<sequence length="892" mass="103636">MRRQLLYFKRSFFGSSKPQTYSISRVLNGSPQQLYKIVSEVNNYKDFVPFVEDSFVSSRDAQQQPTKAGLKVGWKDITEKFECSLACQENERVHARSLQLDLFHELETEWKFKTANGDKCRVDFTLLYRFKNPLYDRLSFIIDLESLYIDIDSELVENALERMVENVKRVKWTPYEYKPSSGLYDTYSLVTPPLVHVEIVDYNAELQLGVDESYDLNVSENGIAITSETVWGALHAFTTLQQLIIYKHGRYMLERSVHVQDYPHFRHRGIMIDAARNFLPVDSILEQIDIMSLVKMNVLHWHLVDSQSWPLILECCPEMSNDAYSKSERYTIKDLQRVQKYARERGVRVIPEIDMPGHARAGWKQVDPSLVKCGCKFWNGFAVEPPPGQLDVLNNKTYAVIRNVYNELSDVFTDAYFHVGNDELQKSCYPQEWFNNQTLSDITKGYLTSVLPIFNSVRGRKLIMWDDVLTSEAAVANIPKNITLQVWHEPSNIKTIISKGYDVVVSSADHLYLDCGYGGFLTNDFRYVDSPENDDFNTGQAGSWCGPYKTWQRIYSFDFLRNLTDTEKEKVLGAEAVLWSEQVDFTVLTGKLWPRSAALAESLWGGNKDEKGLKLYDMNAVETALRYVPQNEVHQLRVYRGILLVIRNLSPSLNVDYFPLVIVSFQRVWPMDVNEWVSKIRLVYWEILANFQRNQFVEQINILFGWSTVEFISPVIHFLFRQFYTEDIETTNENLLNLLKIKENHVLKTVHQLYLRVDFEKVDHDSKMLIHLLYDIITHESFAKWIDSQNEEEKITWLELGAVIVQTKDDWNAFELVGLLVWVESIFLSCSPKLTPETIHNEQLERILSNSLQICSELAKFKPTVQFFEHSSAFLPRLMDIKIQPTNSLSQT</sequence>
<proteinExistence type="inferred from homology"/>
<reference evidence="15 16" key="1">
    <citation type="journal article" date="2022" name="DNA Res.">
        <title>Genome analysis of five recently described species of the CUG-Ser clade uncovers Candida theae as a new hybrid lineage with pathogenic potential in the Candida parapsilosis species complex.</title>
        <authorList>
            <person name="Mixao V."/>
            <person name="Del Olmo V."/>
            <person name="Hegedusova E."/>
            <person name="Saus E."/>
            <person name="Pryszcz L."/>
            <person name="Cillingova A."/>
            <person name="Nosek J."/>
            <person name="Gabaldon T."/>
        </authorList>
    </citation>
    <scope>NUCLEOTIDE SEQUENCE [LARGE SCALE GENOMIC DNA]</scope>
    <source>
        <strain evidence="15 16">CBS 12239</strain>
    </source>
</reference>
<dbReference type="Pfam" id="PF14845">
    <property type="entry name" value="Glycohydro_20b2"/>
    <property type="match status" value="1"/>
</dbReference>
<dbReference type="SUPFAM" id="SSF51445">
    <property type="entry name" value="(Trans)glycosidases"/>
    <property type="match status" value="1"/>
</dbReference>
<dbReference type="GO" id="GO:0048039">
    <property type="term" value="F:ubiquinone binding"/>
    <property type="evidence" value="ECO:0007669"/>
    <property type="project" value="InterPro"/>
</dbReference>
<dbReference type="PRINTS" id="PR00738">
    <property type="entry name" value="GLHYDRLASE20"/>
</dbReference>
<dbReference type="InterPro" id="IPR029018">
    <property type="entry name" value="Hex-like_dom2"/>
</dbReference>
<dbReference type="InterPro" id="IPR025705">
    <property type="entry name" value="Beta_hexosaminidase_sua/sub"/>
</dbReference>
<dbReference type="SUPFAM" id="SSF55545">
    <property type="entry name" value="beta-N-acetylhexosaminidase-like domain"/>
    <property type="match status" value="1"/>
</dbReference>
<keyword evidence="6" id="KW-0732">Signal</keyword>
<dbReference type="SUPFAM" id="SSF55961">
    <property type="entry name" value="Bet v1-like"/>
    <property type="match status" value="1"/>
</dbReference>
<dbReference type="GO" id="GO:0005975">
    <property type="term" value="P:carbohydrate metabolic process"/>
    <property type="evidence" value="ECO:0007669"/>
    <property type="project" value="InterPro"/>
</dbReference>
<dbReference type="InterPro" id="IPR017853">
    <property type="entry name" value="GH"/>
</dbReference>
<dbReference type="GO" id="GO:0045333">
    <property type="term" value="P:cellular respiration"/>
    <property type="evidence" value="ECO:0007669"/>
    <property type="project" value="InterPro"/>
</dbReference>
<organism evidence="15 16">
    <name type="scientific">Candida theae</name>
    <dbReference type="NCBI Taxonomy" id="1198502"/>
    <lineage>
        <taxon>Eukaryota</taxon>
        <taxon>Fungi</taxon>
        <taxon>Dikarya</taxon>
        <taxon>Ascomycota</taxon>
        <taxon>Saccharomycotina</taxon>
        <taxon>Pichiomycetes</taxon>
        <taxon>Debaryomycetaceae</taxon>
        <taxon>Candida/Lodderomyces clade</taxon>
        <taxon>Candida</taxon>
    </lineage>
</organism>